<evidence type="ECO:0000313" key="3">
    <source>
        <dbReference type="EMBL" id="QHT99886.1"/>
    </source>
</evidence>
<protein>
    <recommendedName>
        <fullName evidence="2">Thioredoxin domain-containing protein</fullName>
    </recommendedName>
</protein>
<evidence type="ECO:0000259" key="2">
    <source>
        <dbReference type="Pfam" id="PF00085"/>
    </source>
</evidence>
<dbReference type="AlphaFoldDB" id="A0A6C0J5J1"/>
<dbReference type="Gene3D" id="3.40.30.10">
    <property type="entry name" value="Glutaredoxin"/>
    <property type="match status" value="1"/>
</dbReference>
<feature type="compositionally biased region" description="Basic residues" evidence="1">
    <location>
        <begin position="98"/>
        <end position="116"/>
    </location>
</feature>
<sequence length="116" mass="12835">MVKQSKKGKVVVVLLWSASCPHCQHNMKAWKEFKKMKGGNVETEEVESAQMTPEQQQVASDGVPTMVKMKDGQVESKITGAKETGAEIASGLGLQSGKGRRRKSARRHGTRITRRR</sequence>
<feature type="domain" description="Thioredoxin" evidence="2">
    <location>
        <begin position="7"/>
        <end position="84"/>
    </location>
</feature>
<dbReference type="Pfam" id="PF00085">
    <property type="entry name" value="Thioredoxin"/>
    <property type="match status" value="1"/>
</dbReference>
<dbReference type="PROSITE" id="PS51257">
    <property type="entry name" value="PROKAR_LIPOPROTEIN"/>
    <property type="match status" value="1"/>
</dbReference>
<dbReference type="SUPFAM" id="SSF52833">
    <property type="entry name" value="Thioredoxin-like"/>
    <property type="match status" value="1"/>
</dbReference>
<feature type="region of interest" description="Disordered" evidence="1">
    <location>
        <begin position="41"/>
        <end position="64"/>
    </location>
</feature>
<organism evidence="3">
    <name type="scientific">viral metagenome</name>
    <dbReference type="NCBI Taxonomy" id="1070528"/>
    <lineage>
        <taxon>unclassified sequences</taxon>
        <taxon>metagenomes</taxon>
        <taxon>organismal metagenomes</taxon>
    </lineage>
</organism>
<dbReference type="EMBL" id="MN740318">
    <property type="protein sequence ID" value="QHT99886.1"/>
    <property type="molecule type" value="Genomic_DNA"/>
</dbReference>
<dbReference type="InterPro" id="IPR036249">
    <property type="entry name" value="Thioredoxin-like_sf"/>
</dbReference>
<feature type="compositionally biased region" description="Polar residues" evidence="1">
    <location>
        <begin position="49"/>
        <end position="59"/>
    </location>
</feature>
<dbReference type="CDD" id="cd02947">
    <property type="entry name" value="TRX_family"/>
    <property type="match status" value="1"/>
</dbReference>
<name>A0A6C0J5J1_9ZZZZ</name>
<accession>A0A6C0J5J1</accession>
<evidence type="ECO:0000256" key="1">
    <source>
        <dbReference type="SAM" id="MobiDB-lite"/>
    </source>
</evidence>
<feature type="region of interest" description="Disordered" evidence="1">
    <location>
        <begin position="78"/>
        <end position="116"/>
    </location>
</feature>
<reference evidence="3" key="1">
    <citation type="journal article" date="2020" name="Nature">
        <title>Giant virus diversity and host interactions through global metagenomics.</title>
        <authorList>
            <person name="Schulz F."/>
            <person name="Roux S."/>
            <person name="Paez-Espino D."/>
            <person name="Jungbluth S."/>
            <person name="Walsh D.A."/>
            <person name="Denef V.J."/>
            <person name="McMahon K.D."/>
            <person name="Konstantinidis K.T."/>
            <person name="Eloe-Fadrosh E.A."/>
            <person name="Kyrpides N.C."/>
            <person name="Woyke T."/>
        </authorList>
    </citation>
    <scope>NUCLEOTIDE SEQUENCE</scope>
    <source>
        <strain evidence="3">GVMAG-M-3300025778-1</strain>
    </source>
</reference>
<dbReference type="InterPro" id="IPR013766">
    <property type="entry name" value="Thioredoxin_domain"/>
</dbReference>
<proteinExistence type="predicted"/>